<organism evidence="1 2">
    <name type="scientific">Clitoria ternatea</name>
    <name type="common">Butterfly pea</name>
    <dbReference type="NCBI Taxonomy" id="43366"/>
    <lineage>
        <taxon>Eukaryota</taxon>
        <taxon>Viridiplantae</taxon>
        <taxon>Streptophyta</taxon>
        <taxon>Embryophyta</taxon>
        <taxon>Tracheophyta</taxon>
        <taxon>Spermatophyta</taxon>
        <taxon>Magnoliopsida</taxon>
        <taxon>eudicotyledons</taxon>
        <taxon>Gunneridae</taxon>
        <taxon>Pentapetalae</taxon>
        <taxon>rosids</taxon>
        <taxon>fabids</taxon>
        <taxon>Fabales</taxon>
        <taxon>Fabaceae</taxon>
        <taxon>Papilionoideae</taxon>
        <taxon>50 kb inversion clade</taxon>
        <taxon>NPAAA clade</taxon>
        <taxon>indigoferoid/millettioid clade</taxon>
        <taxon>Phaseoleae</taxon>
        <taxon>Clitoria</taxon>
    </lineage>
</organism>
<dbReference type="Proteomes" id="UP001359559">
    <property type="component" value="Unassembled WGS sequence"/>
</dbReference>
<protein>
    <submittedName>
        <fullName evidence="1">Uncharacterized protein</fullName>
    </submittedName>
</protein>
<proteinExistence type="predicted"/>
<accession>A0AAN9IVI9</accession>
<reference evidence="1 2" key="1">
    <citation type="submission" date="2024-01" db="EMBL/GenBank/DDBJ databases">
        <title>The genomes of 5 underutilized Papilionoideae crops provide insights into root nodulation and disease resistance.</title>
        <authorList>
            <person name="Yuan L."/>
        </authorList>
    </citation>
    <scope>NUCLEOTIDE SEQUENCE [LARGE SCALE GENOMIC DNA]</scope>
    <source>
        <strain evidence="1">LY-2023</strain>
        <tissue evidence="1">Leaf</tissue>
    </source>
</reference>
<evidence type="ECO:0000313" key="2">
    <source>
        <dbReference type="Proteomes" id="UP001359559"/>
    </source>
</evidence>
<sequence>MRKRKKTKREGHNVEVMARDGLGCSEVRPRVRWRCGNGRGLGGDAVVAADQGKKALKNLEDFSLFKDLGSPF</sequence>
<keyword evidence="2" id="KW-1185">Reference proteome</keyword>
<comment type="caution">
    <text evidence="1">The sequence shown here is derived from an EMBL/GenBank/DDBJ whole genome shotgun (WGS) entry which is preliminary data.</text>
</comment>
<gene>
    <name evidence="1" type="ORF">RJT34_21876</name>
</gene>
<dbReference type="EMBL" id="JAYKXN010000005">
    <property type="protein sequence ID" value="KAK7286693.1"/>
    <property type="molecule type" value="Genomic_DNA"/>
</dbReference>
<dbReference type="AlphaFoldDB" id="A0AAN9IVI9"/>
<evidence type="ECO:0000313" key="1">
    <source>
        <dbReference type="EMBL" id="KAK7286693.1"/>
    </source>
</evidence>
<name>A0AAN9IVI9_CLITE</name>